<comment type="subcellular location">
    <subcellularLocation>
        <location evidence="1">Cytoplasm</location>
        <location evidence="1">Cytoskeleton</location>
        <location evidence="1">Cilium basal body</location>
    </subcellularLocation>
</comment>
<dbReference type="EMBL" id="JAODUO010000738">
    <property type="protein sequence ID" value="KAK2175308.1"/>
    <property type="molecule type" value="Genomic_DNA"/>
</dbReference>
<evidence type="ECO:0000256" key="3">
    <source>
        <dbReference type="ARBA" id="ARBA00022794"/>
    </source>
</evidence>
<gene>
    <name evidence="6" type="ORF">NP493_736g04038</name>
</gene>
<sequence length="569" mass="65247">MGDLYEPDRGTAFYRSTDPIKNLHIRVTLERMTSAVGMPPSITHPGNTDALEMTAVGRDNSHLFGGMKDVEAYTFKWQEKVFSQREIELYEKEENCETVLEKKYHNDVLKVLEHGRPTRWLFSYTDSDNYIDPEGDVARMTTAPDEKPTVLSEKMRGIRHRRIAPQRLRAINTPMSKVSIVDYNPTEEQRKKNHYLSLGVQTMYIMADVHPDSRPPQPDDEFVLCVIQMDSRGVLSVQPDFNKGRKPYRLVAGVLGSGRDMFEFVLEHSSKQLTSQQQSRELKMYKQLYSRHAAFLAESVGREFEMPPLDVLRLLVYGEIELAQNFEYGDLYVQYFIELPDDWCPNGPQRLSGVTQTCSTKSVERDEVAYFSYPFNFELLHKKNPLNEKEIASEGLMKWPQLFIEVLSLDSWGRYRTEGYGYMTLPCNPGVFRMNIHCWRPAGRSCISNLRRFFIGGSPELEDPLATSVPSAFEGKHISKFGFKTVSTGFVTIKLNIIQQAQAYMETKAAKKKTGSIMSHLGYSAVHANIMSVLDAFQQAKRRMMDARENLHTEYVETLKMFDAGDTEA</sequence>
<dbReference type="InterPro" id="IPR010796">
    <property type="entry name" value="C2_B9-type_dom"/>
</dbReference>
<dbReference type="Pfam" id="PF07162">
    <property type="entry name" value="B9-C2"/>
    <property type="match status" value="1"/>
</dbReference>
<keyword evidence="3" id="KW-0970">Cilium biogenesis/degradation</keyword>
<evidence type="ECO:0000313" key="6">
    <source>
        <dbReference type="EMBL" id="KAK2175308.1"/>
    </source>
</evidence>
<evidence type="ECO:0000313" key="7">
    <source>
        <dbReference type="Proteomes" id="UP001209878"/>
    </source>
</evidence>
<evidence type="ECO:0000256" key="1">
    <source>
        <dbReference type="ARBA" id="ARBA00004120"/>
    </source>
</evidence>
<reference evidence="6" key="1">
    <citation type="journal article" date="2023" name="Mol. Biol. Evol.">
        <title>Third-Generation Sequencing Reveals the Adaptive Role of the Epigenome in Three Deep-Sea Polychaetes.</title>
        <authorList>
            <person name="Perez M."/>
            <person name="Aroh O."/>
            <person name="Sun Y."/>
            <person name="Lan Y."/>
            <person name="Juniper S.K."/>
            <person name="Young C.R."/>
            <person name="Angers B."/>
            <person name="Qian P.Y."/>
        </authorList>
    </citation>
    <scope>NUCLEOTIDE SEQUENCE</scope>
    <source>
        <strain evidence="6">R07B-5</strain>
    </source>
</reference>
<keyword evidence="4" id="KW-0206">Cytoskeleton</keyword>
<evidence type="ECO:0000256" key="5">
    <source>
        <dbReference type="ARBA" id="ARBA00023273"/>
    </source>
</evidence>
<dbReference type="GO" id="GO:0036038">
    <property type="term" value="C:MKS complex"/>
    <property type="evidence" value="ECO:0007669"/>
    <property type="project" value="TreeGrafter"/>
</dbReference>
<keyword evidence="7" id="KW-1185">Reference proteome</keyword>
<protein>
    <recommendedName>
        <fullName evidence="8">Meckel syndrome type 1 protein</fullName>
    </recommendedName>
</protein>
<evidence type="ECO:0008006" key="8">
    <source>
        <dbReference type="Google" id="ProtNLM"/>
    </source>
</evidence>
<dbReference type="AlphaFoldDB" id="A0AAD9KPK4"/>
<dbReference type="PROSITE" id="PS51381">
    <property type="entry name" value="C2_B9"/>
    <property type="match status" value="1"/>
</dbReference>
<organism evidence="6 7">
    <name type="scientific">Ridgeia piscesae</name>
    <name type="common">Tubeworm</name>
    <dbReference type="NCBI Taxonomy" id="27915"/>
    <lineage>
        <taxon>Eukaryota</taxon>
        <taxon>Metazoa</taxon>
        <taxon>Spiralia</taxon>
        <taxon>Lophotrochozoa</taxon>
        <taxon>Annelida</taxon>
        <taxon>Polychaeta</taxon>
        <taxon>Sedentaria</taxon>
        <taxon>Canalipalpata</taxon>
        <taxon>Sabellida</taxon>
        <taxon>Siboglinidae</taxon>
        <taxon>Ridgeia</taxon>
    </lineage>
</organism>
<keyword evidence="5" id="KW-0966">Cell projection</keyword>
<dbReference type="GO" id="GO:0060271">
    <property type="term" value="P:cilium assembly"/>
    <property type="evidence" value="ECO:0007669"/>
    <property type="project" value="TreeGrafter"/>
</dbReference>
<accession>A0AAD9KPK4</accession>
<dbReference type="PANTHER" id="PTHR12968">
    <property type="entry name" value="B9 DOMAIN-CONTAINING"/>
    <property type="match status" value="1"/>
</dbReference>
<name>A0AAD9KPK4_RIDPI</name>
<evidence type="ECO:0000256" key="4">
    <source>
        <dbReference type="ARBA" id="ARBA00023212"/>
    </source>
</evidence>
<dbReference type="Proteomes" id="UP001209878">
    <property type="component" value="Unassembled WGS sequence"/>
</dbReference>
<evidence type="ECO:0000256" key="2">
    <source>
        <dbReference type="ARBA" id="ARBA00022490"/>
    </source>
</evidence>
<comment type="caution">
    <text evidence="6">The sequence shown here is derived from an EMBL/GenBank/DDBJ whole genome shotgun (WGS) entry which is preliminary data.</text>
</comment>
<dbReference type="PANTHER" id="PTHR12968:SF4">
    <property type="entry name" value="TECTONIC-LIKE COMPLEX MEMBER MKS1"/>
    <property type="match status" value="1"/>
</dbReference>
<proteinExistence type="predicted"/>
<keyword evidence="2" id="KW-0963">Cytoplasm</keyword>